<feature type="non-terminal residue" evidence="3">
    <location>
        <position position="244"/>
    </location>
</feature>
<feature type="transmembrane region" description="Helical" evidence="1">
    <location>
        <begin position="52"/>
        <end position="73"/>
    </location>
</feature>
<organism evidence="3 4">
    <name type="scientific">Batillaria attramentaria</name>
    <dbReference type="NCBI Taxonomy" id="370345"/>
    <lineage>
        <taxon>Eukaryota</taxon>
        <taxon>Metazoa</taxon>
        <taxon>Spiralia</taxon>
        <taxon>Lophotrochozoa</taxon>
        <taxon>Mollusca</taxon>
        <taxon>Gastropoda</taxon>
        <taxon>Caenogastropoda</taxon>
        <taxon>Sorbeoconcha</taxon>
        <taxon>Cerithioidea</taxon>
        <taxon>Batillariidae</taxon>
        <taxon>Batillaria</taxon>
    </lineage>
</organism>
<proteinExistence type="predicted"/>
<feature type="domain" description="Nitrate/nitrite sensing protein" evidence="2">
    <location>
        <begin position="101"/>
        <end position="242"/>
    </location>
</feature>
<gene>
    <name evidence="3" type="ORF">BaRGS_00032650</name>
</gene>
<reference evidence="3 4" key="1">
    <citation type="journal article" date="2023" name="Sci. Data">
        <title>Genome assembly of the Korean intertidal mud-creeper Batillaria attramentaria.</title>
        <authorList>
            <person name="Patra A.K."/>
            <person name="Ho P.T."/>
            <person name="Jun S."/>
            <person name="Lee S.J."/>
            <person name="Kim Y."/>
            <person name="Won Y.J."/>
        </authorList>
    </citation>
    <scope>NUCLEOTIDE SEQUENCE [LARGE SCALE GENOMIC DNA]</scope>
    <source>
        <strain evidence="3">Wonlab-2016</strain>
    </source>
</reference>
<keyword evidence="1" id="KW-0812">Transmembrane</keyword>
<keyword evidence="1" id="KW-0472">Membrane</keyword>
<dbReference type="Proteomes" id="UP001519460">
    <property type="component" value="Unassembled WGS sequence"/>
</dbReference>
<evidence type="ECO:0000259" key="2">
    <source>
        <dbReference type="Pfam" id="PF08376"/>
    </source>
</evidence>
<dbReference type="Pfam" id="PF08376">
    <property type="entry name" value="NIT"/>
    <property type="match status" value="1"/>
</dbReference>
<dbReference type="InterPro" id="IPR013587">
    <property type="entry name" value="Nitrate/nitrite_sensing"/>
</dbReference>
<evidence type="ECO:0000313" key="3">
    <source>
        <dbReference type="EMBL" id="KAK7476096.1"/>
    </source>
</evidence>
<dbReference type="AlphaFoldDB" id="A0ABD0JMT5"/>
<keyword evidence="4" id="KW-1185">Reference proteome</keyword>
<dbReference type="EMBL" id="JACVVK020000385">
    <property type="protein sequence ID" value="KAK7476096.1"/>
    <property type="molecule type" value="Genomic_DNA"/>
</dbReference>
<protein>
    <recommendedName>
        <fullName evidence="2">Nitrate/nitrite sensing protein domain-containing protein</fullName>
    </recommendedName>
</protein>
<name>A0ABD0JMT5_9CAEN</name>
<evidence type="ECO:0000256" key="1">
    <source>
        <dbReference type="SAM" id="Phobius"/>
    </source>
</evidence>
<comment type="caution">
    <text evidence="3">The sequence shown here is derived from an EMBL/GenBank/DDBJ whole genome shotgun (WGS) entry which is preliminary data.</text>
</comment>
<evidence type="ECO:0000313" key="4">
    <source>
        <dbReference type="Proteomes" id="UP001519460"/>
    </source>
</evidence>
<accession>A0ABD0JMT5</accession>
<sequence length="244" mass="27244">MLNRAALSRSGVSPFVHFEQDAPEPENVPVGYSFCSGLPCSNFTTSRGRRRLAQMILFVALLPVFVLVIQNTYNVALAGKNVAMATDMKQHILLGVEIGTLIHSLQLERGVSALYVSAEDKTVVYDTLMSQHENAEKAIENVDVTWDLPTTAANQTDFPTRQSFTDSILRFREEVVGINVNVTVERVVQFYSSLNERLIAWIVQDITDSKIGHMWETLVSYHMLIVSKEQAGVERALGSTFYAE</sequence>
<keyword evidence="1" id="KW-1133">Transmembrane helix</keyword>